<dbReference type="Gene3D" id="1.20.120.1020">
    <property type="entry name" value="Prion-inhibition and propagation, HeLo domain"/>
    <property type="match status" value="1"/>
</dbReference>
<comment type="caution">
    <text evidence="3">The sequence shown here is derived from an EMBL/GenBank/DDBJ whole genome shotgun (WGS) entry which is preliminary data.</text>
</comment>
<gene>
    <name evidence="3" type="ORF">G7Z17_g12363</name>
</gene>
<keyword evidence="4" id="KW-1185">Reference proteome</keyword>
<reference evidence="3" key="1">
    <citation type="submission" date="2020-03" db="EMBL/GenBank/DDBJ databases">
        <title>Draft Genome Sequence of Cylindrodendrum hubeiense.</title>
        <authorList>
            <person name="Buettner E."/>
            <person name="Kellner H."/>
        </authorList>
    </citation>
    <scope>NUCLEOTIDE SEQUENCE</scope>
    <source>
        <strain evidence="3">IHI 201604</strain>
    </source>
</reference>
<evidence type="ECO:0000313" key="4">
    <source>
        <dbReference type="Proteomes" id="UP000722485"/>
    </source>
</evidence>
<dbReference type="OrthoDB" id="1911848at2759"/>
<evidence type="ECO:0000259" key="1">
    <source>
        <dbReference type="Pfam" id="PF14479"/>
    </source>
</evidence>
<dbReference type="InterPro" id="IPR038305">
    <property type="entry name" value="HeLo_sf"/>
</dbReference>
<dbReference type="PANTHER" id="PTHR37542:SF3">
    <property type="entry name" value="PRION-INHIBITION AND PROPAGATION HELO DOMAIN-CONTAINING PROTEIN"/>
    <property type="match status" value="1"/>
</dbReference>
<dbReference type="Gene3D" id="1.10.510.10">
    <property type="entry name" value="Transferase(Phosphotransferase) domain 1"/>
    <property type="match status" value="1"/>
</dbReference>
<feature type="domain" description="DUF7580" evidence="2">
    <location>
        <begin position="360"/>
        <end position="529"/>
    </location>
</feature>
<accession>A0A9P5LAE3</accession>
<feature type="domain" description="Prion-inhibition and propagation HeLo" evidence="1">
    <location>
        <begin position="7"/>
        <end position="118"/>
    </location>
</feature>
<organism evidence="3 4">
    <name type="scientific">Cylindrodendrum hubeiense</name>
    <dbReference type="NCBI Taxonomy" id="595255"/>
    <lineage>
        <taxon>Eukaryota</taxon>
        <taxon>Fungi</taxon>
        <taxon>Dikarya</taxon>
        <taxon>Ascomycota</taxon>
        <taxon>Pezizomycotina</taxon>
        <taxon>Sordariomycetes</taxon>
        <taxon>Hypocreomycetidae</taxon>
        <taxon>Hypocreales</taxon>
        <taxon>Nectriaceae</taxon>
        <taxon>Cylindrodendrum</taxon>
    </lineage>
</organism>
<name>A0A9P5LAE3_9HYPO</name>
<dbReference type="AlphaFoldDB" id="A0A9P5LAE3"/>
<dbReference type="Pfam" id="PF14479">
    <property type="entry name" value="HeLo"/>
    <property type="match status" value="1"/>
</dbReference>
<dbReference type="SUPFAM" id="SSF56112">
    <property type="entry name" value="Protein kinase-like (PK-like)"/>
    <property type="match status" value="1"/>
</dbReference>
<proteinExistence type="predicted"/>
<evidence type="ECO:0000259" key="2">
    <source>
        <dbReference type="Pfam" id="PF24476"/>
    </source>
</evidence>
<dbReference type="Proteomes" id="UP000722485">
    <property type="component" value="Unassembled WGS sequence"/>
</dbReference>
<dbReference type="PANTHER" id="PTHR37542">
    <property type="entry name" value="HELO DOMAIN-CONTAINING PROTEIN-RELATED"/>
    <property type="match status" value="1"/>
</dbReference>
<dbReference type="InterPro" id="IPR029498">
    <property type="entry name" value="HeLo_dom"/>
</dbReference>
<dbReference type="EMBL" id="JAANBB010000549">
    <property type="protein sequence ID" value="KAF7539733.1"/>
    <property type="molecule type" value="Genomic_DNA"/>
</dbReference>
<dbReference type="InterPro" id="IPR011009">
    <property type="entry name" value="Kinase-like_dom_sf"/>
</dbReference>
<protein>
    <recommendedName>
        <fullName evidence="5">Protein kinase domain-containing protein</fullName>
    </recommendedName>
</protein>
<dbReference type="Pfam" id="PF24476">
    <property type="entry name" value="DUF7580"/>
    <property type="match status" value="1"/>
</dbReference>
<sequence length="590" mass="65915">MENAAFVIGTSGLISVAETCVRVARLIDGIKSFKKDRESLYAEYNFEQVRLTLWISHVLGVNSSNLGSQTLQLRDDQLPSMLTSSSPINLHAPLQSALDEMAKILQRLNTLVQKFDSTTGTGTIDPDIGSDVGLMKRVMFQTGVYKPGGADEIKTLLASLRSWNDRLDGIVASRMRHQLVTNMHVSLLSSAVTDQELEVIEQAAQTSHPALRDEAAFRRGLLQINERPQGRVSNLRVQTDNILPSSPPGESGGNLRKLGILKNNQSVGILQEWKLGQTNWKEDEKSIACTRVDQLASILCLENKPSRLRSLDLVAYVISDGGEGERKRLDFCFLYHLPPMTNRNSEPLTLQAALVRPEGKRPTLPQRFNMAIMLAESLLEFHLCNWLHKAVCSSNVLFFTNRQTDQVDFSAPFIAGFEFSRPDTVRDQTLDAFSSLNFDVYCHPDLMQVLTGEGTSGRPRYQRQYDIYGLGVILLEIGCWMTVESILSRRNSSDRTRHERLLQVCTRMLPSRMGTKYKDAVCACLSWSPDGEKTGSGAALRADAASHRKSQIEDFACKVINMLMRLVYGSLGYYNGVKIYHHKEALPQGV</sequence>
<evidence type="ECO:0000313" key="3">
    <source>
        <dbReference type="EMBL" id="KAF7539733.1"/>
    </source>
</evidence>
<dbReference type="InterPro" id="IPR056002">
    <property type="entry name" value="DUF7580"/>
</dbReference>
<evidence type="ECO:0008006" key="5">
    <source>
        <dbReference type="Google" id="ProtNLM"/>
    </source>
</evidence>